<dbReference type="EMBL" id="BJNQ01000014">
    <property type="protein sequence ID" value="GEC76083.1"/>
    <property type="molecule type" value="Genomic_DNA"/>
</dbReference>
<protein>
    <recommendedName>
        <fullName evidence="8">Dihydrodipicolinate synthase family protein</fullName>
    </recommendedName>
</protein>
<evidence type="ECO:0000256" key="2">
    <source>
        <dbReference type="ARBA" id="ARBA00023239"/>
    </source>
</evidence>
<dbReference type="GO" id="GO:0008840">
    <property type="term" value="F:4-hydroxy-tetrahydrodipicolinate synthase activity"/>
    <property type="evidence" value="ECO:0007669"/>
    <property type="project" value="TreeGrafter"/>
</dbReference>
<keyword evidence="2 3" id="KW-0456">Lyase</keyword>
<dbReference type="SMART" id="SM01130">
    <property type="entry name" value="DHDPS"/>
    <property type="match status" value="1"/>
</dbReference>
<gene>
    <name evidence="6" type="ORF">MLI01_22280</name>
</gene>
<organism evidence="6 7">
    <name type="scientific">Microbacterium maritypicum</name>
    <name type="common">Microbacterium liquefaciens</name>
    <dbReference type="NCBI Taxonomy" id="33918"/>
    <lineage>
        <taxon>Bacteria</taxon>
        <taxon>Bacillati</taxon>
        <taxon>Actinomycetota</taxon>
        <taxon>Actinomycetes</taxon>
        <taxon>Micrococcales</taxon>
        <taxon>Microbacteriaceae</taxon>
        <taxon>Microbacterium</taxon>
    </lineage>
</organism>
<feature type="active site" description="Proton donor/acceptor" evidence="4">
    <location>
        <position position="135"/>
    </location>
</feature>
<comment type="similarity">
    <text evidence="1 3">Belongs to the DapA family.</text>
</comment>
<dbReference type="AlphaFoldDB" id="A0A4Y4BBR6"/>
<feature type="binding site" evidence="5">
    <location>
        <position position="205"/>
    </location>
    <ligand>
        <name>pyruvate</name>
        <dbReference type="ChEBI" id="CHEBI:15361"/>
    </ligand>
</feature>
<reference evidence="6 7" key="1">
    <citation type="submission" date="2019-06" db="EMBL/GenBank/DDBJ databases">
        <title>Whole genome shotgun sequence of Microbacterium liquefaciens NBRC 15037.</title>
        <authorList>
            <person name="Hosoyama A."/>
            <person name="Uohara A."/>
            <person name="Ohji S."/>
            <person name="Ichikawa N."/>
        </authorList>
    </citation>
    <scope>NUCLEOTIDE SEQUENCE [LARGE SCALE GENOMIC DNA]</scope>
    <source>
        <strain evidence="6 7">NBRC 15037</strain>
    </source>
</reference>
<sequence length="289" mass="30594">MTRYDILTAVPTAFHRDGTLDIEGSRAIFRFVADSGNEGAFVLGTTGEFPAVDAEEFAAIVEAALAELQGRMRVVVHVGRPSTFEAVRLTRIASELAAVEFAALTPYYLRATDDAIFDYYRAVSDAVGDGRLYVYIYPARSGNPVSPELLVRLAELPNVVGAKISELSLDDIAAYRAVVPADFDLYTGADRDLIAAVEVGAQGVVSGVSSVTPKPFRALADAGRAGDAAAIVAAQAAVDDVVALIGGDMARMKEAYRVLDVVDTHCRMAIAEPSAAERTAVAEVVAAHR</sequence>
<evidence type="ECO:0000313" key="7">
    <source>
        <dbReference type="Proteomes" id="UP000317410"/>
    </source>
</evidence>
<dbReference type="Pfam" id="PF00701">
    <property type="entry name" value="DHDPS"/>
    <property type="match status" value="1"/>
</dbReference>
<dbReference type="PANTHER" id="PTHR12128">
    <property type="entry name" value="DIHYDRODIPICOLINATE SYNTHASE"/>
    <property type="match status" value="1"/>
</dbReference>
<dbReference type="InterPro" id="IPR013785">
    <property type="entry name" value="Aldolase_TIM"/>
</dbReference>
<evidence type="ECO:0008006" key="8">
    <source>
        <dbReference type="Google" id="ProtNLM"/>
    </source>
</evidence>
<comment type="caution">
    <text evidence="6">The sequence shown here is derived from an EMBL/GenBank/DDBJ whole genome shotgun (WGS) entry which is preliminary data.</text>
</comment>
<dbReference type="InterPro" id="IPR002220">
    <property type="entry name" value="DapA-like"/>
</dbReference>
<dbReference type="PIRSF" id="PIRSF001365">
    <property type="entry name" value="DHDPS"/>
    <property type="match status" value="1"/>
</dbReference>
<dbReference type="SUPFAM" id="SSF51569">
    <property type="entry name" value="Aldolase"/>
    <property type="match status" value="1"/>
</dbReference>
<evidence type="ECO:0000256" key="4">
    <source>
        <dbReference type="PIRSR" id="PIRSR001365-1"/>
    </source>
</evidence>
<proteinExistence type="inferred from homology"/>
<feature type="active site" description="Schiff-base intermediate with substrate" evidence="4">
    <location>
        <position position="163"/>
    </location>
</feature>
<evidence type="ECO:0000256" key="1">
    <source>
        <dbReference type="ARBA" id="ARBA00007592"/>
    </source>
</evidence>
<dbReference type="CDD" id="cd00408">
    <property type="entry name" value="DHDPS-like"/>
    <property type="match status" value="1"/>
</dbReference>
<dbReference type="RefSeq" id="WP_141386966.1">
    <property type="nucleotide sequence ID" value="NZ_BJNQ01000014.1"/>
</dbReference>
<dbReference type="PANTHER" id="PTHR12128:SF66">
    <property type="entry name" value="4-HYDROXY-2-OXOGLUTARATE ALDOLASE, MITOCHONDRIAL"/>
    <property type="match status" value="1"/>
</dbReference>
<name>A0A4Y4BBR6_MICMQ</name>
<dbReference type="Gene3D" id="3.20.20.70">
    <property type="entry name" value="Aldolase class I"/>
    <property type="match status" value="1"/>
</dbReference>
<evidence type="ECO:0000256" key="3">
    <source>
        <dbReference type="PIRNR" id="PIRNR001365"/>
    </source>
</evidence>
<evidence type="ECO:0000313" key="6">
    <source>
        <dbReference type="EMBL" id="GEC76083.1"/>
    </source>
</evidence>
<accession>A0A4Y4BBR6</accession>
<feature type="binding site" evidence="5">
    <location>
        <position position="46"/>
    </location>
    <ligand>
        <name>pyruvate</name>
        <dbReference type="ChEBI" id="CHEBI:15361"/>
    </ligand>
</feature>
<dbReference type="Proteomes" id="UP000317410">
    <property type="component" value="Unassembled WGS sequence"/>
</dbReference>
<evidence type="ECO:0000256" key="5">
    <source>
        <dbReference type="PIRSR" id="PIRSR001365-2"/>
    </source>
</evidence>
<dbReference type="PRINTS" id="PR00146">
    <property type="entry name" value="DHPICSNTHASE"/>
</dbReference>